<evidence type="ECO:0000256" key="3">
    <source>
        <dbReference type="ARBA" id="ARBA00022679"/>
    </source>
</evidence>
<dbReference type="SUPFAM" id="SSF52540">
    <property type="entry name" value="P-loop containing nucleoside triphosphate hydrolases"/>
    <property type="match status" value="1"/>
</dbReference>
<dbReference type="PANTHER" id="PTHR11669:SF8">
    <property type="entry name" value="DNA POLYMERASE III SUBUNIT DELTA"/>
    <property type="match status" value="1"/>
</dbReference>
<dbReference type="Gene3D" id="1.20.272.10">
    <property type="match status" value="1"/>
</dbReference>
<dbReference type="EMBL" id="QLTR01000011">
    <property type="protein sequence ID" value="RAS63591.1"/>
    <property type="molecule type" value="Genomic_DNA"/>
</dbReference>
<comment type="catalytic activity">
    <reaction evidence="7">
        <text>DNA(n) + a 2'-deoxyribonucleoside 5'-triphosphate = DNA(n+1) + diphosphate</text>
        <dbReference type="Rhea" id="RHEA:22508"/>
        <dbReference type="Rhea" id="RHEA-COMP:17339"/>
        <dbReference type="Rhea" id="RHEA-COMP:17340"/>
        <dbReference type="ChEBI" id="CHEBI:33019"/>
        <dbReference type="ChEBI" id="CHEBI:61560"/>
        <dbReference type="ChEBI" id="CHEBI:173112"/>
        <dbReference type="EC" id="2.7.7.7"/>
    </reaction>
</comment>
<dbReference type="SUPFAM" id="SSF48019">
    <property type="entry name" value="post-AAA+ oligomerization domain-like"/>
    <property type="match status" value="1"/>
</dbReference>
<dbReference type="InterPro" id="IPR027417">
    <property type="entry name" value="P-loop_NTPase"/>
</dbReference>
<evidence type="ECO:0000256" key="7">
    <source>
        <dbReference type="ARBA" id="ARBA00049244"/>
    </source>
</evidence>
<dbReference type="InterPro" id="IPR008921">
    <property type="entry name" value="DNA_pol3_clamp-load_cplx_C"/>
</dbReference>
<dbReference type="InterPro" id="IPR050238">
    <property type="entry name" value="DNA_Rep/Repair_Clamp_Loader"/>
</dbReference>
<dbReference type="Gene3D" id="3.40.50.300">
    <property type="entry name" value="P-loop containing nucleotide triphosphate hydrolases"/>
    <property type="match status" value="1"/>
</dbReference>
<dbReference type="EC" id="2.7.7.7" evidence="1"/>
<keyword evidence="5" id="KW-0235">DNA replication</keyword>
<organism evidence="9 10">
    <name type="scientific">Vibrio diazotrophicus</name>
    <dbReference type="NCBI Taxonomy" id="685"/>
    <lineage>
        <taxon>Bacteria</taxon>
        <taxon>Pseudomonadati</taxon>
        <taxon>Pseudomonadota</taxon>
        <taxon>Gammaproteobacteria</taxon>
        <taxon>Vibrionales</taxon>
        <taxon>Vibrionaceae</taxon>
        <taxon>Vibrio</taxon>
    </lineage>
</organism>
<dbReference type="AlphaFoldDB" id="A0A329E8Y8"/>
<dbReference type="InterPro" id="IPR015199">
    <property type="entry name" value="DNA_pol_III_delta_C"/>
</dbReference>
<evidence type="ECO:0000313" key="9">
    <source>
        <dbReference type="EMBL" id="RAS63591.1"/>
    </source>
</evidence>
<evidence type="ECO:0000256" key="1">
    <source>
        <dbReference type="ARBA" id="ARBA00012417"/>
    </source>
</evidence>
<dbReference type="GO" id="GO:0008408">
    <property type="term" value="F:3'-5' exonuclease activity"/>
    <property type="evidence" value="ECO:0007669"/>
    <property type="project" value="InterPro"/>
</dbReference>
<feature type="domain" description="DNA polymerase III delta subunit C-terminal" evidence="8">
    <location>
        <begin position="223"/>
        <end position="324"/>
    </location>
</feature>
<evidence type="ECO:0000256" key="2">
    <source>
        <dbReference type="ARBA" id="ARBA00014363"/>
    </source>
</evidence>
<keyword evidence="4" id="KW-0548">Nucleotidyltransferase</keyword>
<dbReference type="GO" id="GO:0003677">
    <property type="term" value="F:DNA binding"/>
    <property type="evidence" value="ECO:0007669"/>
    <property type="project" value="InterPro"/>
</dbReference>
<keyword evidence="3" id="KW-0808">Transferase</keyword>
<comment type="caution">
    <text evidence="9">The sequence shown here is derived from an EMBL/GenBank/DDBJ whole genome shotgun (WGS) entry which is preliminary data.</text>
</comment>
<dbReference type="InterPro" id="IPR004622">
    <property type="entry name" value="DNA_pol_HolB"/>
</dbReference>
<dbReference type="Pfam" id="PF13177">
    <property type="entry name" value="DNA_pol3_delta2"/>
    <property type="match status" value="1"/>
</dbReference>
<evidence type="ECO:0000256" key="6">
    <source>
        <dbReference type="ARBA" id="ARBA00022932"/>
    </source>
</evidence>
<keyword evidence="6" id="KW-0239">DNA-directed DNA polymerase</keyword>
<reference evidence="9 10" key="1">
    <citation type="submission" date="2018-06" db="EMBL/GenBank/DDBJ databases">
        <title>Freshwater and sediment microbial communities from various areas in North America, analyzing microbe dynamics in response to fracking.</title>
        <authorList>
            <person name="Lamendella R."/>
        </authorList>
    </citation>
    <scope>NUCLEOTIDE SEQUENCE [LARGE SCALE GENOMIC DNA]</scope>
    <source>
        <strain evidence="9 10">99A</strain>
    </source>
</reference>
<sequence>MVEERLGSNMRELHSWLQSSWDNWKHQLDNNSFASATLLSSSPGLETFQLAEQFARSLMCSTSNSEPCGFCHGCDLMQSGTHPDYHVVKPEKEGKAITVEQIRQCNRIAQESSQLSGYRLFVIEPAEAMNESAANALLKTLEEPPEKCVFVLIASKASALLPTIVSRCQQVTIPDPQSSVVTQWLQNELGEQVPPYVAHINGDAPVQTKAFIQASDLEVYKSIEESLIAAVQGNTEAALKCASKLNESPVVRLTWLWYLLTDAQKAHFGVVQPNFTPGCHTLSSVLSYVVLEKQSSELATLIEKLRHFTGLNSELLIMDWIFKFNEETCL</sequence>
<dbReference type="Pfam" id="PF09115">
    <property type="entry name" value="DNApol3-delta_C"/>
    <property type="match status" value="1"/>
</dbReference>
<evidence type="ECO:0000256" key="4">
    <source>
        <dbReference type="ARBA" id="ARBA00022695"/>
    </source>
</evidence>
<dbReference type="GO" id="GO:0009360">
    <property type="term" value="C:DNA polymerase III complex"/>
    <property type="evidence" value="ECO:0007669"/>
    <property type="project" value="InterPro"/>
</dbReference>
<evidence type="ECO:0000256" key="5">
    <source>
        <dbReference type="ARBA" id="ARBA00022705"/>
    </source>
</evidence>
<accession>A0A329E8Y8</accession>
<dbReference type="PANTHER" id="PTHR11669">
    <property type="entry name" value="REPLICATION FACTOR C / DNA POLYMERASE III GAMMA-TAU SUBUNIT"/>
    <property type="match status" value="1"/>
</dbReference>
<dbReference type="GO" id="GO:0003887">
    <property type="term" value="F:DNA-directed DNA polymerase activity"/>
    <property type="evidence" value="ECO:0007669"/>
    <property type="project" value="UniProtKB-KW"/>
</dbReference>
<dbReference type="NCBIfam" id="TIGR00678">
    <property type="entry name" value="holB"/>
    <property type="match status" value="1"/>
</dbReference>
<evidence type="ECO:0000259" key="8">
    <source>
        <dbReference type="Pfam" id="PF09115"/>
    </source>
</evidence>
<dbReference type="Proteomes" id="UP000248729">
    <property type="component" value="Unassembled WGS sequence"/>
</dbReference>
<gene>
    <name evidence="9" type="ORF">DET48_111142</name>
</gene>
<dbReference type="GO" id="GO:0006261">
    <property type="term" value="P:DNA-templated DNA replication"/>
    <property type="evidence" value="ECO:0007669"/>
    <property type="project" value="TreeGrafter"/>
</dbReference>
<name>A0A329E8Y8_VIBDI</name>
<proteinExistence type="predicted"/>
<protein>
    <recommendedName>
        <fullName evidence="2">DNA polymerase III subunit delta'</fullName>
        <ecNumber evidence="1">2.7.7.7</ecNumber>
    </recommendedName>
</protein>
<evidence type="ECO:0000313" key="10">
    <source>
        <dbReference type="Proteomes" id="UP000248729"/>
    </source>
</evidence>